<feature type="region of interest" description="Disordered" evidence="1">
    <location>
        <begin position="61"/>
        <end position="82"/>
    </location>
</feature>
<comment type="caution">
    <text evidence="2">The sequence shown here is derived from an EMBL/GenBank/DDBJ whole genome shotgun (WGS) entry which is preliminary data.</text>
</comment>
<dbReference type="AlphaFoldDB" id="T0M6T4"/>
<dbReference type="Proteomes" id="UP000015530">
    <property type="component" value="Unassembled WGS sequence"/>
</dbReference>
<dbReference type="HOGENOM" id="CLU_1722219_0_0_1"/>
<gene>
    <name evidence="2" type="ORF">CGLO_00459</name>
</gene>
<organism evidence="2 3">
    <name type="scientific">Colletotrichum gloeosporioides (strain Cg-14)</name>
    <name type="common">Anthracnose fungus</name>
    <name type="synonym">Glomerella cingulata</name>
    <dbReference type="NCBI Taxonomy" id="1237896"/>
    <lineage>
        <taxon>Eukaryota</taxon>
        <taxon>Fungi</taxon>
        <taxon>Dikarya</taxon>
        <taxon>Ascomycota</taxon>
        <taxon>Pezizomycotina</taxon>
        <taxon>Sordariomycetes</taxon>
        <taxon>Hypocreomycetidae</taxon>
        <taxon>Glomerellales</taxon>
        <taxon>Glomerellaceae</taxon>
        <taxon>Colletotrichum</taxon>
        <taxon>Colletotrichum gloeosporioides species complex</taxon>
    </lineage>
</organism>
<proteinExistence type="predicted"/>
<name>T0M6T4_COLGC</name>
<evidence type="ECO:0000313" key="3">
    <source>
        <dbReference type="Proteomes" id="UP000015530"/>
    </source>
</evidence>
<protein>
    <submittedName>
        <fullName evidence="2">Uncharacterized protein</fullName>
    </submittedName>
</protein>
<reference evidence="3" key="1">
    <citation type="journal article" date="2013" name="Mol. Plant Microbe Interact.">
        <title>Global aspects of pacC regulation of pathogenicity genes in Colletotrichum gloeosporioides as revealed by transcriptome analysis.</title>
        <authorList>
            <person name="Alkan N."/>
            <person name="Meng X."/>
            <person name="Friedlander G."/>
            <person name="Reuveni E."/>
            <person name="Sukno S."/>
            <person name="Sherman A."/>
            <person name="Thon M."/>
            <person name="Fluhr R."/>
            <person name="Prusky D."/>
        </authorList>
    </citation>
    <scope>NUCLEOTIDE SEQUENCE [LARGE SCALE GENOMIC DNA]</scope>
    <source>
        <strain evidence="3">Cg-14</strain>
    </source>
</reference>
<sequence length="152" mass="15953">MRQLLGPARVAQGISNLIAEGGLADVEEGDIKDDEGVDEALGLVNVVLGLPDVGRVLAEDNLGENGGDLETSSSASSSASTRNWTSDCFADMSPLNTLVEYFYHGWFSRGMTPSTLARSAAMGAKRVVSGDIILESVAIKVDGALEKIGEEH</sequence>
<evidence type="ECO:0000313" key="2">
    <source>
        <dbReference type="EMBL" id="EQB59186.1"/>
    </source>
</evidence>
<dbReference type="EMBL" id="AMYD01000116">
    <property type="protein sequence ID" value="EQB59186.1"/>
    <property type="molecule type" value="Genomic_DNA"/>
</dbReference>
<evidence type="ECO:0000256" key="1">
    <source>
        <dbReference type="SAM" id="MobiDB-lite"/>
    </source>
</evidence>
<accession>T0M6T4</accession>